<dbReference type="PANTHER" id="PTHR24056">
    <property type="entry name" value="CELL DIVISION PROTEIN KINASE"/>
    <property type="match status" value="1"/>
</dbReference>
<dbReference type="GO" id="GO:0004693">
    <property type="term" value="F:cyclin-dependent protein serine/threonine kinase activity"/>
    <property type="evidence" value="ECO:0007669"/>
    <property type="project" value="UniProtKB-EC"/>
</dbReference>
<evidence type="ECO:0000256" key="1">
    <source>
        <dbReference type="ARBA" id="ARBA00006485"/>
    </source>
</evidence>
<evidence type="ECO:0000256" key="7">
    <source>
        <dbReference type="ARBA" id="ARBA00022840"/>
    </source>
</evidence>
<dbReference type="Gene3D" id="3.30.200.20">
    <property type="entry name" value="Phosphorylase Kinase, domain 1"/>
    <property type="match status" value="1"/>
</dbReference>
<evidence type="ECO:0000313" key="13">
    <source>
        <dbReference type="Proteomes" id="UP000243723"/>
    </source>
</evidence>
<keyword evidence="4" id="KW-0808">Transferase</keyword>
<gene>
    <name evidence="12" type="ORF">B9Z65_4823</name>
</gene>
<dbReference type="SUPFAM" id="SSF56112">
    <property type="entry name" value="Protein kinase-like (PK-like)"/>
    <property type="match status" value="1"/>
</dbReference>
<dbReference type="InterPro" id="IPR011009">
    <property type="entry name" value="Kinase-like_dom_sf"/>
</dbReference>
<dbReference type="GO" id="GO:0005634">
    <property type="term" value="C:nucleus"/>
    <property type="evidence" value="ECO:0007669"/>
    <property type="project" value="TreeGrafter"/>
</dbReference>
<dbReference type="OrthoDB" id="1732493at2759"/>
<dbReference type="InterPro" id="IPR050108">
    <property type="entry name" value="CDK"/>
</dbReference>
<dbReference type="SMART" id="SM00220">
    <property type="entry name" value="S_TKc"/>
    <property type="match status" value="1"/>
</dbReference>
<evidence type="ECO:0000256" key="4">
    <source>
        <dbReference type="ARBA" id="ARBA00022679"/>
    </source>
</evidence>
<feature type="compositionally biased region" description="Basic and acidic residues" evidence="10">
    <location>
        <begin position="14"/>
        <end position="40"/>
    </location>
</feature>
<comment type="catalytic activity">
    <reaction evidence="8">
        <text>L-threonyl-[protein] + ATP = O-phospho-L-threonyl-[protein] + ADP + H(+)</text>
        <dbReference type="Rhea" id="RHEA:46608"/>
        <dbReference type="Rhea" id="RHEA-COMP:11060"/>
        <dbReference type="Rhea" id="RHEA-COMP:11605"/>
        <dbReference type="ChEBI" id="CHEBI:15378"/>
        <dbReference type="ChEBI" id="CHEBI:30013"/>
        <dbReference type="ChEBI" id="CHEBI:30616"/>
        <dbReference type="ChEBI" id="CHEBI:61977"/>
        <dbReference type="ChEBI" id="CHEBI:456216"/>
        <dbReference type="EC" id="2.7.11.22"/>
    </reaction>
</comment>
<keyword evidence="13" id="KW-1185">Reference proteome</keyword>
<dbReference type="Pfam" id="PF00069">
    <property type="entry name" value="Pkinase"/>
    <property type="match status" value="1"/>
</dbReference>
<protein>
    <recommendedName>
        <fullName evidence="2">cyclin-dependent kinase</fullName>
        <ecNumber evidence="2">2.7.11.22</ecNumber>
    </recommendedName>
</protein>
<evidence type="ECO:0000256" key="3">
    <source>
        <dbReference type="ARBA" id="ARBA00022527"/>
    </source>
</evidence>
<keyword evidence="6" id="KW-0418">Kinase</keyword>
<evidence type="ECO:0000313" key="12">
    <source>
        <dbReference type="EMBL" id="PSK55945.1"/>
    </source>
</evidence>
<dbReference type="STRING" id="40998.A0A2P8A651"/>
<evidence type="ECO:0000256" key="8">
    <source>
        <dbReference type="ARBA" id="ARBA00047811"/>
    </source>
</evidence>
<evidence type="ECO:0000256" key="5">
    <source>
        <dbReference type="ARBA" id="ARBA00022741"/>
    </source>
</evidence>
<dbReference type="Gene3D" id="1.10.510.10">
    <property type="entry name" value="Transferase(Phosphotransferase) domain 1"/>
    <property type="match status" value="1"/>
</dbReference>
<dbReference type="AlphaFoldDB" id="A0A2P8A651"/>
<dbReference type="PANTHER" id="PTHR24056:SF107">
    <property type="entry name" value="CYCLIN-DEPENDENT KINASE 11A-RELATED"/>
    <property type="match status" value="1"/>
</dbReference>
<feature type="region of interest" description="Disordered" evidence="10">
    <location>
        <begin position="401"/>
        <end position="460"/>
    </location>
</feature>
<dbReference type="InterPro" id="IPR000719">
    <property type="entry name" value="Prot_kinase_dom"/>
</dbReference>
<dbReference type="GO" id="GO:0005524">
    <property type="term" value="F:ATP binding"/>
    <property type="evidence" value="ECO:0007669"/>
    <property type="project" value="UniProtKB-KW"/>
</dbReference>
<feature type="domain" description="Protein kinase" evidence="11">
    <location>
        <begin position="98"/>
        <end position="396"/>
    </location>
</feature>
<evidence type="ECO:0000259" key="11">
    <source>
        <dbReference type="PROSITE" id="PS50011"/>
    </source>
</evidence>
<evidence type="ECO:0000256" key="2">
    <source>
        <dbReference type="ARBA" id="ARBA00012425"/>
    </source>
</evidence>
<accession>A0A2P8A651</accession>
<dbReference type="EMBL" id="NHZQ01000066">
    <property type="protein sequence ID" value="PSK55945.1"/>
    <property type="molecule type" value="Genomic_DNA"/>
</dbReference>
<dbReference type="PROSITE" id="PS00108">
    <property type="entry name" value="PROTEIN_KINASE_ST"/>
    <property type="match status" value="1"/>
</dbReference>
<comment type="catalytic activity">
    <reaction evidence="9">
        <text>L-seryl-[protein] + ATP = O-phospho-L-seryl-[protein] + ADP + H(+)</text>
        <dbReference type="Rhea" id="RHEA:17989"/>
        <dbReference type="Rhea" id="RHEA-COMP:9863"/>
        <dbReference type="Rhea" id="RHEA-COMP:11604"/>
        <dbReference type="ChEBI" id="CHEBI:15378"/>
        <dbReference type="ChEBI" id="CHEBI:29999"/>
        <dbReference type="ChEBI" id="CHEBI:30616"/>
        <dbReference type="ChEBI" id="CHEBI:83421"/>
        <dbReference type="ChEBI" id="CHEBI:456216"/>
        <dbReference type="EC" id="2.7.11.22"/>
    </reaction>
</comment>
<dbReference type="GO" id="GO:0007346">
    <property type="term" value="P:regulation of mitotic cell cycle"/>
    <property type="evidence" value="ECO:0007669"/>
    <property type="project" value="TreeGrafter"/>
</dbReference>
<proteinExistence type="inferred from homology"/>
<dbReference type="InterPro" id="IPR008271">
    <property type="entry name" value="Ser/Thr_kinase_AS"/>
</dbReference>
<dbReference type="FunFam" id="1.10.510.10:FF:000624">
    <property type="entry name" value="Mitogen-activated protein kinase"/>
    <property type="match status" value="1"/>
</dbReference>
<keyword evidence="5" id="KW-0547">Nucleotide-binding</keyword>
<dbReference type="EC" id="2.7.11.22" evidence="2"/>
<reference evidence="12 13" key="1">
    <citation type="submission" date="2017-05" db="EMBL/GenBank/DDBJ databases">
        <title>Draft genome sequence of Elsinoe australis.</title>
        <authorList>
            <person name="Cheng Q."/>
        </authorList>
    </citation>
    <scope>NUCLEOTIDE SEQUENCE [LARGE SCALE GENOMIC DNA]</scope>
    <source>
        <strain evidence="12 13">NL1</strain>
    </source>
</reference>
<comment type="caution">
    <text evidence="12">The sequence shown here is derived from an EMBL/GenBank/DDBJ whole genome shotgun (WGS) entry which is preliminary data.</text>
</comment>
<keyword evidence="7" id="KW-0067">ATP-binding</keyword>
<feature type="region of interest" description="Disordered" evidence="10">
    <location>
        <begin position="1"/>
        <end position="86"/>
    </location>
</feature>
<name>A0A2P8A651_9PEZI</name>
<organism evidence="12 13">
    <name type="scientific">Elsinoe australis</name>
    <dbReference type="NCBI Taxonomy" id="40998"/>
    <lineage>
        <taxon>Eukaryota</taxon>
        <taxon>Fungi</taxon>
        <taxon>Dikarya</taxon>
        <taxon>Ascomycota</taxon>
        <taxon>Pezizomycotina</taxon>
        <taxon>Dothideomycetes</taxon>
        <taxon>Dothideomycetidae</taxon>
        <taxon>Myriangiales</taxon>
        <taxon>Elsinoaceae</taxon>
        <taxon>Elsinoe</taxon>
    </lineage>
</organism>
<evidence type="ECO:0000256" key="10">
    <source>
        <dbReference type="SAM" id="MobiDB-lite"/>
    </source>
</evidence>
<feature type="compositionally biased region" description="Polar residues" evidence="10">
    <location>
        <begin position="67"/>
        <end position="78"/>
    </location>
</feature>
<evidence type="ECO:0000256" key="6">
    <source>
        <dbReference type="ARBA" id="ARBA00022777"/>
    </source>
</evidence>
<dbReference type="Proteomes" id="UP000243723">
    <property type="component" value="Unassembled WGS sequence"/>
</dbReference>
<dbReference type="PROSITE" id="PS50011">
    <property type="entry name" value="PROTEIN_KINASE_DOM"/>
    <property type="match status" value="1"/>
</dbReference>
<evidence type="ECO:0000256" key="9">
    <source>
        <dbReference type="ARBA" id="ARBA00048367"/>
    </source>
</evidence>
<sequence>MKSKWADDEQDAADAARRKQEKEEKKRAKAEKQRRLEQEQARAQQATADIASQDGSGRPTKRRRLSNEAQTSTPSEGTSPLLRFDTGSWTPSRSILDFETLNPIEEGTYGYVSRARDRTSNTIVALKKMKLDGASSYGIPVTCLREIQTLQRARHKHIIALHEIITGASTTSPLVPDIYLVMEFASHDLKSLLTTMPTPFTPSETKSLLHQLTSALAHLHSHSILHRDLKTSNILLLSSGRLKLADFGMARFTTSPPPANLTALVVTLWYRAPELLLGAREYGPEIDVWSLGCVFAELLGGGEAVMQGRNEVDQLGKIFELVGLPNEKSWPGWRRLPNARTLKVPSRTGEGQAEKGKLKGMFGALTRNGRALLDGMLALDPGRRPTAEEVLEHEYFAEDPKMKREEMFPSFPSKAGGERRRKRDTPEAPGRGGNGKVDFSGLFTGKEDTGGNGGFQLKTG</sequence>
<keyword evidence="3" id="KW-0723">Serine/threonine-protein kinase</keyword>
<comment type="similarity">
    <text evidence="1">Belongs to the protein kinase superfamily. CMGC Ser/Thr protein kinase family. CDC2/CDKX subfamily.</text>
</comment>